<reference evidence="4" key="1">
    <citation type="submission" date="2017-02" db="EMBL/GenBank/DDBJ databases">
        <authorList>
            <person name="Daims H."/>
        </authorList>
    </citation>
    <scope>NUCLEOTIDE SEQUENCE [LARGE SCALE GENOMIC DNA]</scope>
</reference>
<dbReference type="AlphaFoldDB" id="A0A1R4GYU3"/>
<dbReference type="InterPro" id="IPR050447">
    <property type="entry name" value="Erg6_SMT_methyltransf"/>
</dbReference>
<dbReference type="InterPro" id="IPR013216">
    <property type="entry name" value="Methyltransf_11"/>
</dbReference>
<dbReference type="SUPFAM" id="SSF53335">
    <property type="entry name" value="S-adenosyl-L-methionine-dependent methyltransferases"/>
    <property type="match status" value="1"/>
</dbReference>
<organism evidence="3 4">
    <name type="scientific">Crenothrix polyspora</name>
    <dbReference type="NCBI Taxonomy" id="360316"/>
    <lineage>
        <taxon>Bacteria</taxon>
        <taxon>Pseudomonadati</taxon>
        <taxon>Pseudomonadota</taxon>
        <taxon>Gammaproteobacteria</taxon>
        <taxon>Methylococcales</taxon>
        <taxon>Crenotrichaceae</taxon>
        <taxon>Crenothrix</taxon>
    </lineage>
</organism>
<dbReference type="Proteomes" id="UP000195667">
    <property type="component" value="Unassembled WGS sequence"/>
</dbReference>
<sequence length="265" mass="30243">MSCDEKSIFFHHQNDVQEMLTRFVNHKIAIDLNGLITLDVGGGGGIQAGFIAHKALKVLCADICDNQQRYGGEFVKLLADKFKRYESSFLIDRVEFHVVDAMNMIYKNNYFDFISSFNAFEHIPDPAMALSECARVLKPGGYIYLTFDPIWTADTGSHFSHLVKSPWAHLILNDEDFINQMHTAGASKQDISDFTYGMNRLKLDYYLNIFSQVEKYGLKILAHVKWAGFADDTNIDHKNFNMCLALGYSKESLSTRGMYFILQKN</sequence>
<evidence type="ECO:0000259" key="2">
    <source>
        <dbReference type="Pfam" id="PF08241"/>
    </source>
</evidence>
<dbReference type="Gene3D" id="3.40.50.150">
    <property type="entry name" value="Vaccinia Virus protein VP39"/>
    <property type="match status" value="1"/>
</dbReference>
<dbReference type="CDD" id="cd02440">
    <property type="entry name" value="AdoMet_MTases"/>
    <property type="match status" value="1"/>
</dbReference>
<keyword evidence="3" id="KW-0489">Methyltransferase</keyword>
<protein>
    <submittedName>
        <fullName evidence="3">Putative Methyltransferase type 11</fullName>
    </submittedName>
</protein>
<name>A0A1R4GYU3_9GAMM</name>
<keyword evidence="4" id="KW-1185">Reference proteome</keyword>
<dbReference type="OrthoDB" id="932345at2"/>
<proteinExistence type="predicted"/>
<dbReference type="EMBL" id="FUKI01000001">
    <property type="protein sequence ID" value="SJM88980.1"/>
    <property type="molecule type" value="Genomic_DNA"/>
</dbReference>
<dbReference type="PANTHER" id="PTHR44068:SF11">
    <property type="entry name" value="GERANYL DIPHOSPHATE 2-C-METHYLTRANSFERASE"/>
    <property type="match status" value="1"/>
</dbReference>
<dbReference type="GO" id="GO:0032259">
    <property type="term" value="P:methylation"/>
    <property type="evidence" value="ECO:0007669"/>
    <property type="project" value="UniProtKB-KW"/>
</dbReference>
<gene>
    <name evidence="3" type="ORF">CRENPOLYSF1_10013</name>
</gene>
<accession>A0A1R4GYU3</accession>
<dbReference type="Pfam" id="PF08241">
    <property type="entry name" value="Methyltransf_11"/>
    <property type="match status" value="1"/>
</dbReference>
<evidence type="ECO:0000313" key="3">
    <source>
        <dbReference type="EMBL" id="SJM88980.1"/>
    </source>
</evidence>
<evidence type="ECO:0000313" key="4">
    <source>
        <dbReference type="Proteomes" id="UP000195667"/>
    </source>
</evidence>
<dbReference type="GO" id="GO:0008757">
    <property type="term" value="F:S-adenosylmethionine-dependent methyltransferase activity"/>
    <property type="evidence" value="ECO:0007669"/>
    <property type="project" value="InterPro"/>
</dbReference>
<dbReference type="RefSeq" id="WP_087141936.1">
    <property type="nucleotide sequence ID" value="NZ_FUKI01000001.1"/>
</dbReference>
<keyword evidence="1 3" id="KW-0808">Transferase</keyword>
<evidence type="ECO:0000256" key="1">
    <source>
        <dbReference type="ARBA" id="ARBA00022679"/>
    </source>
</evidence>
<dbReference type="PANTHER" id="PTHR44068">
    <property type="entry name" value="ZGC:194242"/>
    <property type="match status" value="1"/>
</dbReference>
<feature type="domain" description="Methyltransferase type 11" evidence="2">
    <location>
        <begin position="38"/>
        <end position="144"/>
    </location>
</feature>
<dbReference type="InterPro" id="IPR029063">
    <property type="entry name" value="SAM-dependent_MTases_sf"/>
</dbReference>